<proteinExistence type="predicted"/>
<sequence>MINPNGVFFGPDYQLNIDGTLHVITSESLVMKQTVSSNITSNELKTLIKILQVLSGMNISPGIEFDLHSDNKTALE</sequence>
<accession>A0A1V1NRS1</accession>
<name>A0A1V1NRS1_9BACT</name>
<protein>
    <submittedName>
        <fullName evidence="1">Uncharacterized protein</fullName>
    </submittedName>
</protein>
<evidence type="ECO:0000313" key="1">
    <source>
        <dbReference type="EMBL" id="ETR65253.1"/>
    </source>
</evidence>
<feature type="non-terminal residue" evidence="1">
    <location>
        <position position="76"/>
    </location>
</feature>
<dbReference type="AlphaFoldDB" id="A0A1V1NRS1"/>
<evidence type="ECO:0000313" key="2">
    <source>
        <dbReference type="Proteomes" id="UP000189670"/>
    </source>
</evidence>
<gene>
    <name evidence="1" type="ORF">OMM_14550</name>
</gene>
<dbReference type="Proteomes" id="UP000189670">
    <property type="component" value="Unassembled WGS sequence"/>
</dbReference>
<dbReference type="EMBL" id="ATBP01003023">
    <property type="protein sequence ID" value="ETR65253.1"/>
    <property type="molecule type" value="Genomic_DNA"/>
</dbReference>
<comment type="caution">
    <text evidence="1">The sequence shown here is derived from an EMBL/GenBank/DDBJ whole genome shotgun (WGS) entry which is preliminary data.</text>
</comment>
<organism evidence="1 2">
    <name type="scientific">Candidatus Magnetoglobus multicellularis str. Araruama</name>
    <dbReference type="NCBI Taxonomy" id="890399"/>
    <lineage>
        <taxon>Bacteria</taxon>
        <taxon>Pseudomonadati</taxon>
        <taxon>Thermodesulfobacteriota</taxon>
        <taxon>Desulfobacteria</taxon>
        <taxon>Desulfobacterales</taxon>
        <taxon>Desulfobacteraceae</taxon>
        <taxon>Candidatus Magnetoglobus</taxon>
    </lineage>
</organism>
<reference evidence="2" key="1">
    <citation type="submission" date="2012-11" db="EMBL/GenBank/DDBJ databases">
        <authorList>
            <person name="Lucero-Rivera Y.E."/>
            <person name="Tovar-Ramirez D."/>
        </authorList>
    </citation>
    <scope>NUCLEOTIDE SEQUENCE [LARGE SCALE GENOMIC DNA]</scope>
    <source>
        <strain evidence="2">Araruama</strain>
    </source>
</reference>